<protein>
    <recommendedName>
        <fullName evidence="3">FAS1 domain-containing protein</fullName>
    </recommendedName>
</protein>
<dbReference type="InterPro" id="IPR036378">
    <property type="entry name" value="FAS1_dom_sf"/>
</dbReference>
<dbReference type="STRING" id="762903.Pedsa_2063"/>
<dbReference type="PROSITE" id="PS51257">
    <property type="entry name" value="PROKAR_LIPOPROTEIN"/>
    <property type="match status" value="1"/>
</dbReference>
<name>F0SAJ5_PSESL</name>
<dbReference type="EMBL" id="CP002545">
    <property type="protein sequence ID" value="ADY52615.1"/>
    <property type="molecule type" value="Genomic_DNA"/>
</dbReference>
<dbReference type="AlphaFoldDB" id="F0SAJ5"/>
<dbReference type="Proteomes" id="UP000000310">
    <property type="component" value="Chromosome"/>
</dbReference>
<evidence type="ECO:0000313" key="1">
    <source>
        <dbReference type="EMBL" id="ADY52615.1"/>
    </source>
</evidence>
<dbReference type="RefSeq" id="WP_013633102.1">
    <property type="nucleotide sequence ID" value="NC_015177.1"/>
</dbReference>
<dbReference type="eggNOG" id="ENOG5032TDQ">
    <property type="taxonomic scope" value="Bacteria"/>
</dbReference>
<reference evidence="1 2" key="1">
    <citation type="journal article" date="2011" name="Stand. Genomic Sci.">
        <title>Complete genome sequence of the gliding, heparinolytic Pedobacter saltans type strain (113).</title>
        <authorList>
            <person name="Liolios K."/>
            <person name="Sikorski J."/>
            <person name="Lu M."/>
            <person name="Nolan M."/>
            <person name="Lapidus A."/>
            <person name="Lucas S."/>
            <person name="Hammon N."/>
            <person name="Deshpande S."/>
            <person name="Cheng J.F."/>
            <person name="Tapia R."/>
            <person name="Han C."/>
            <person name="Goodwin L."/>
            <person name="Pitluck S."/>
            <person name="Huntemann M."/>
            <person name="Ivanova N."/>
            <person name="Pagani I."/>
            <person name="Mavromatis K."/>
            <person name="Ovchinikova G."/>
            <person name="Pati A."/>
            <person name="Chen A."/>
            <person name="Palaniappan K."/>
            <person name="Land M."/>
            <person name="Hauser L."/>
            <person name="Brambilla E.M."/>
            <person name="Kotsyurbenko O."/>
            <person name="Rohde M."/>
            <person name="Tindall B.J."/>
            <person name="Abt B."/>
            <person name="Goker M."/>
            <person name="Detter J.C."/>
            <person name="Woyke T."/>
            <person name="Bristow J."/>
            <person name="Eisen J.A."/>
            <person name="Markowitz V."/>
            <person name="Hugenholtz P."/>
            <person name="Klenk H.P."/>
            <person name="Kyrpides N.C."/>
        </authorList>
    </citation>
    <scope>NUCLEOTIDE SEQUENCE [LARGE SCALE GENOMIC DNA]</scope>
    <source>
        <strain evidence="2">ATCC 51119 / DSM 12145 / JCM 21818 / LMG 10337 / NBRC 100064 / NCIMB 13643</strain>
    </source>
</reference>
<dbReference type="SUPFAM" id="SSF82153">
    <property type="entry name" value="FAS1 domain"/>
    <property type="match status" value="1"/>
</dbReference>
<proteinExistence type="predicted"/>
<organism evidence="1 2">
    <name type="scientific">Pseudopedobacter saltans (strain ATCC 51119 / DSM 12145 / JCM 21818 / CCUG 39354 / LMG 10337 / NBRC 100064 / NCIMB 13643)</name>
    <name type="common">Pedobacter saltans</name>
    <dbReference type="NCBI Taxonomy" id="762903"/>
    <lineage>
        <taxon>Bacteria</taxon>
        <taxon>Pseudomonadati</taxon>
        <taxon>Bacteroidota</taxon>
        <taxon>Sphingobacteriia</taxon>
        <taxon>Sphingobacteriales</taxon>
        <taxon>Sphingobacteriaceae</taxon>
        <taxon>Pseudopedobacter</taxon>
    </lineage>
</organism>
<gene>
    <name evidence="1" type="ordered locus">Pedsa_2063</name>
</gene>
<accession>F0SAJ5</accession>
<reference evidence="2" key="2">
    <citation type="submission" date="2011-02" db="EMBL/GenBank/DDBJ databases">
        <title>The complete genome of Pedobacter saltans DSM 12145.</title>
        <authorList>
            <consortium name="US DOE Joint Genome Institute (JGI-PGF)"/>
            <person name="Lucas S."/>
            <person name="Copeland A."/>
            <person name="Lapidus A."/>
            <person name="Bruce D."/>
            <person name="Goodwin L."/>
            <person name="Pitluck S."/>
            <person name="Kyrpides N."/>
            <person name="Mavromatis K."/>
            <person name="Pagani I."/>
            <person name="Ivanova N."/>
            <person name="Ovchinnikova G."/>
            <person name="Lu M."/>
            <person name="Detter J.C."/>
            <person name="Han C."/>
            <person name="Land M."/>
            <person name="Hauser L."/>
            <person name="Markowitz V."/>
            <person name="Cheng J.-F."/>
            <person name="Hugenholtz P."/>
            <person name="Woyke T."/>
            <person name="Wu D."/>
            <person name="Tindall B."/>
            <person name="Pomrenke H.G."/>
            <person name="Brambilla E."/>
            <person name="Klenk H.-P."/>
            <person name="Eisen J.A."/>
        </authorList>
    </citation>
    <scope>NUCLEOTIDE SEQUENCE [LARGE SCALE GENOMIC DNA]</scope>
    <source>
        <strain evidence="2">ATCC 51119 / DSM 12145 / JCM 21818 / LMG 10337 / NBRC 100064 / NCIMB 13643</strain>
    </source>
</reference>
<evidence type="ECO:0008006" key="3">
    <source>
        <dbReference type="Google" id="ProtNLM"/>
    </source>
</evidence>
<dbReference type="Gene3D" id="2.30.180.10">
    <property type="entry name" value="FAS1 domain"/>
    <property type="match status" value="1"/>
</dbReference>
<dbReference type="KEGG" id="psn:Pedsa_2063"/>
<sequence>MKTIYRIFKKVGGGIAALALFSGCTLFGLDVQKDYNRTPHTLDPKMDKTVWQYLKERSYGNTAETRVFARMMDAIIYSEIDTLEYTKPNRTFILMYGASSGNPPTLSAPAFWTNFKVNNANATNWNQYPKEFVRNYLKYLIVEGEYNHYTIPALQTINANTLCPAGYFNTLPTGITLANFIPNTNPESIMTIKVLNSSPSNTSDYPIQLNDVLNVRTSSILATNGTVHVIGSFFSPALPL</sequence>
<dbReference type="OrthoDB" id="1032410at2"/>
<keyword evidence="2" id="KW-1185">Reference proteome</keyword>
<dbReference type="HOGENOM" id="CLU_1030007_0_0_10"/>
<evidence type="ECO:0000313" key="2">
    <source>
        <dbReference type="Proteomes" id="UP000000310"/>
    </source>
</evidence>